<feature type="transmembrane region" description="Helical" evidence="7">
    <location>
        <begin position="488"/>
        <end position="508"/>
    </location>
</feature>
<feature type="transmembrane region" description="Helical" evidence="7">
    <location>
        <begin position="413"/>
        <end position="446"/>
    </location>
</feature>
<proteinExistence type="predicted"/>
<feature type="transmembrane region" description="Helical" evidence="7">
    <location>
        <begin position="182"/>
        <end position="205"/>
    </location>
</feature>
<evidence type="ECO:0000256" key="4">
    <source>
        <dbReference type="ARBA" id="ARBA00022737"/>
    </source>
</evidence>
<evidence type="ECO:0000313" key="9">
    <source>
        <dbReference type="EMBL" id="THG39064.1"/>
    </source>
</evidence>
<feature type="transmembrane region" description="Helical" evidence="7">
    <location>
        <begin position="36"/>
        <end position="57"/>
    </location>
</feature>
<gene>
    <name evidence="9" type="ORF">E5988_12445</name>
</gene>
<feature type="domain" description="RCK C-terminal" evidence="8">
    <location>
        <begin position="215"/>
        <end position="299"/>
    </location>
</feature>
<dbReference type="RefSeq" id="WP_136451879.1">
    <property type="nucleotide sequence ID" value="NZ_SSTI01000009.1"/>
</dbReference>
<dbReference type="SUPFAM" id="SSF116726">
    <property type="entry name" value="TrkA C-terminal domain-like"/>
    <property type="match status" value="2"/>
</dbReference>
<dbReference type="Proteomes" id="UP000308038">
    <property type="component" value="Unassembled WGS sequence"/>
</dbReference>
<keyword evidence="4" id="KW-0677">Repeat</keyword>
<dbReference type="PROSITE" id="PS01271">
    <property type="entry name" value="NA_SULFATE"/>
    <property type="match status" value="1"/>
</dbReference>
<keyword evidence="5 7" id="KW-1133">Transmembrane helix</keyword>
<keyword evidence="2" id="KW-0813">Transport</keyword>
<dbReference type="PANTHER" id="PTHR43652:SF2">
    <property type="entry name" value="BASIC AMINO ACID ANTIPORTER YFCC-RELATED"/>
    <property type="match status" value="1"/>
</dbReference>
<feature type="transmembrane region" description="Helical" evidence="7">
    <location>
        <begin position="458"/>
        <end position="476"/>
    </location>
</feature>
<comment type="caution">
    <text evidence="9">The sequence shown here is derived from an EMBL/GenBank/DDBJ whole genome shotgun (WGS) entry which is preliminary data.</text>
</comment>
<accession>A0ABY2QET0</accession>
<feature type="transmembrane region" description="Helical" evidence="7">
    <location>
        <begin position="12"/>
        <end position="30"/>
    </location>
</feature>
<evidence type="ECO:0000256" key="1">
    <source>
        <dbReference type="ARBA" id="ARBA00004141"/>
    </source>
</evidence>
<feature type="transmembrane region" description="Helical" evidence="7">
    <location>
        <begin position="143"/>
        <end position="162"/>
    </location>
</feature>
<feature type="transmembrane region" description="Helical" evidence="7">
    <location>
        <begin position="543"/>
        <end position="561"/>
    </location>
</feature>
<evidence type="ECO:0000313" key="10">
    <source>
        <dbReference type="Proteomes" id="UP000308038"/>
    </source>
</evidence>
<evidence type="ECO:0000256" key="7">
    <source>
        <dbReference type="SAM" id="Phobius"/>
    </source>
</evidence>
<sequence>MMMNVADALAPYLPVLGLLFIVLLFVAFAVERFPPVTIAVCGAALMIAFGWLTPALIAQSFSNSAPIAIGAFFILSGALVRTGTIEAVASLIIRRAGKHPRRTVVEMMSGAAIVPAFINNTPVVIVLIPLVRRLARAVGISATRLLIPLSYLSILGGTLTLIGTSTNLLVDGVARANGQPGFGIFEITGVGLVTMAAGVLTLLILGPRVLPDRPDNDIAERHELQYLTELAVLPDEEGALPTIGELAFLKRDAVRLVALRRGARTLRSPEPSVPLLPTDRLVVSSSADELDDLARSKGVVVGLQNVGRDIRLAQDERSDDVRMIGLTISPTHPALGRELRNIPFLSNLPARVLGVGRARHLPGPDLGSVRLRAADSLLVAAETPAISALHENSNLIVEDTSHVRRFRRHRAPIAVLTLLSVVVLAALGVLPVAALAIIGVGVVLITRCVDPEEAWRSIDGSVLVLIFAMLGIGSALESIGTVQMIVDVASPWLSTLSPFALLLVLYFLTSVLTETVTNNAVAVIMTPVAIGLAQATGNDPRPLIIAVMFAASASFATPIGYQTNTMVYAAADYRFSDFVKIGLPMNITVGLATCAAINMMI</sequence>
<dbReference type="InterPro" id="IPR036721">
    <property type="entry name" value="RCK_C_sf"/>
</dbReference>
<dbReference type="EMBL" id="SSTI01000009">
    <property type="protein sequence ID" value="THG39064.1"/>
    <property type="molecule type" value="Genomic_DNA"/>
</dbReference>
<dbReference type="InterPro" id="IPR051679">
    <property type="entry name" value="DASS-Related_Transporters"/>
</dbReference>
<feature type="transmembrane region" description="Helical" evidence="7">
    <location>
        <begin position="581"/>
        <end position="600"/>
    </location>
</feature>
<dbReference type="InterPro" id="IPR006037">
    <property type="entry name" value="RCK_C"/>
</dbReference>
<evidence type="ECO:0000256" key="6">
    <source>
        <dbReference type="ARBA" id="ARBA00023136"/>
    </source>
</evidence>
<dbReference type="InterPro" id="IPR004680">
    <property type="entry name" value="Cit_transptr-like_dom"/>
</dbReference>
<feature type="transmembrane region" description="Helical" evidence="7">
    <location>
        <begin position="69"/>
        <end position="93"/>
    </location>
</feature>
<dbReference type="Gene3D" id="3.30.70.1450">
    <property type="entry name" value="Regulator of K+ conductance, C-terminal domain"/>
    <property type="match status" value="1"/>
</dbReference>
<dbReference type="Pfam" id="PF03600">
    <property type="entry name" value="CitMHS"/>
    <property type="match status" value="1"/>
</dbReference>
<evidence type="ECO:0000256" key="3">
    <source>
        <dbReference type="ARBA" id="ARBA00022692"/>
    </source>
</evidence>
<dbReference type="InterPro" id="IPR031312">
    <property type="entry name" value="Na/sul_symport_CS"/>
</dbReference>
<keyword evidence="10" id="KW-1185">Reference proteome</keyword>
<name>A0ABY2QET0_9SPHN</name>
<evidence type="ECO:0000259" key="8">
    <source>
        <dbReference type="PROSITE" id="PS51202"/>
    </source>
</evidence>
<protein>
    <submittedName>
        <fullName evidence="9">SLC13 family permease</fullName>
    </submittedName>
</protein>
<feature type="transmembrane region" description="Helical" evidence="7">
    <location>
        <begin position="113"/>
        <end position="131"/>
    </location>
</feature>
<keyword evidence="6 7" id="KW-0472">Membrane</keyword>
<comment type="subcellular location">
    <subcellularLocation>
        <location evidence="1">Membrane</location>
        <topology evidence="1">Multi-pass membrane protein</topology>
    </subcellularLocation>
</comment>
<evidence type="ECO:0000256" key="2">
    <source>
        <dbReference type="ARBA" id="ARBA00022448"/>
    </source>
</evidence>
<dbReference type="PANTHER" id="PTHR43652">
    <property type="entry name" value="BASIC AMINO ACID ANTIPORTER YFCC-RELATED"/>
    <property type="match status" value="1"/>
</dbReference>
<keyword evidence="3 7" id="KW-0812">Transmembrane</keyword>
<dbReference type="PROSITE" id="PS51202">
    <property type="entry name" value="RCK_C"/>
    <property type="match status" value="2"/>
</dbReference>
<feature type="domain" description="RCK C-terminal" evidence="8">
    <location>
        <begin position="311"/>
        <end position="395"/>
    </location>
</feature>
<organism evidence="9 10">
    <name type="scientific">Sphingomonas olei</name>
    <dbReference type="NCBI Taxonomy" id="1886787"/>
    <lineage>
        <taxon>Bacteria</taxon>
        <taxon>Pseudomonadati</taxon>
        <taxon>Pseudomonadota</taxon>
        <taxon>Alphaproteobacteria</taxon>
        <taxon>Sphingomonadales</taxon>
        <taxon>Sphingomonadaceae</taxon>
        <taxon>Sphingomonas</taxon>
    </lineage>
</organism>
<reference evidence="9 10" key="1">
    <citation type="submission" date="2019-04" db="EMBL/GenBank/DDBJ databases">
        <title>Microbes associate with the intestines of laboratory mice.</title>
        <authorList>
            <person name="Navarre W."/>
            <person name="Wong E."/>
            <person name="Huang K.C."/>
            <person name="Tropini C."/>
            <person name="Ng K."/>
            <person name="Yu B."/>
        </authorList>
    </citation>
    <scope>NUCLEOTIDE SEQUENCE [LARGE SCALE GENOMIC DNA]</scope>
    <source>
        <strain evidence="9 10">NM83_B4-11</strain>
    </source>
</reference>
<evidence type="ECO:0000256" key="5">
    <source>
        <dbReference type="ARBA" id="ARBA00022989"/>
    </source>
</evidence>